<keyword evidence="2" id="KW-1185">Reference proteome</keyword>
<evidence type="ECO:0000313" key="1">
    <source>
        <dbReference type="EMBL" id="KAK7614263.1"/>
    </source>
</evidence>
<organism evidence="1 2">
    <name type="scientific">Phyllosticta paracitricarpa</name>
    <dbReference type="NCBI Taxonomy" id="2016321"/>
    <lineage>
        <taxon>Eukaryota</taxon>
        <taxon>Fungi</taxon>
        <taxon>Dikarya</taxon>
        <taxon>Ascomycota</taxon>
        <taxon>Pezizomycotina</taxon>
        <taxon>Dothideomycetes</taxon>
        <taxon>Dothideomycetes incertae sedis</taxon>
        <taxon>Botryosphaeriales</taxon>
        <taxon>Phyllostictaceae</taxon>
        <taxon>Phyllosticta</taxon>
    </lineage>
</organism>
<sequence>MAVFRKSFEIAFGPFRTWLIKFAFARQDLSDRRVGRPYPYFQDRYRYVDSMLTRCIFTRNRVDHLLGLHKVWEDSTHVPAAWEKRGGCCFAVEDLERGVDHSARFWDNAHKGGDSQLRVDTFFETFCRCVRMTCLYICGKEWRAPIQEAHPELVEGVSLEKALCSPEDAVTPWDARRHFWIDAHEKEKEAASSWSGIVYKQNYAGVIVLLV</sequence>
<comment type="caution">
    <text evidence="1">The sequence shown here is derived from an EMBL/GenBank/DDBJ whole genome shotgun (WGS) entry which is preliminary data.</text>
</comment>
<proteinExistence type="predicted"/>
<gene>
    <name evidence="1" type="ORF">JOL62DRAFT_295017</name>
</gene>
<accession>A0ABR1NHK9</accession>
<protein>
    <submittedName>
        <fullName evidence="1">Uncharacterized protein</fullName>
    </submittedName>
</protein>
<name>A0ABR1NHK9_9PEZI</name>
<dbReference type="EMBL" id="JBBPBF010000004">
    <property type="protein sequence ID" value="KAK7614263.1"/>
    <property type="molecule type" value="Genomic_DNA"/>
</dbReference>
<evidence type="ECO:0000313" key="2">
    <source>
        <dbReference type="Proteomes" id="UP001367316"/>
    </source>
</evidence>
<dbReference type="Proteomes" id="UP001367316">
    <property type="component" value="Unassembled WGS sequence"/>
</dbReference>
<reference evidence="1 2" key="1">
    <citation type="submission" date="2024-04" db="EMBL/GenBank/DDBJ databases">
        <title>Phyllosticta paracitricarpa is synonymous to the EU quarantine fungus P. citricarpa based on phylogenomic analyses.</title>
        <authorList>
            <consortium name="Lawrence Berkeley National Laboratory"/>
            <person name="Van ingen-buijs V.A."/>
            <person name="Van westerhoven A.C."/>
            <person name="Haridas S."/>
            <person name="Skiadas P."/>
            <person name="Martin F."/>
            <person name="Groenewald J.Z."/>
            <person name="Crous P.W."/>
            <person name="Seidl M.F."/>
        </authorList>
    </citation>
    <scope>NUCLEOTIDE SEQUENCE [LARGE SCALE GENOMIC DNA]</scope>
    <source>
        <strain evidence="1 2">CBS 141358</strain>
    </source>
</reference>